<proteinExistence type="inferred from homology"/>
<dbReference type="InterPro" id="IPR021828">
    <property type="entry name" value="GlgE_dom_N/S"/>
</dbReference>
<feature type="binding site" evidence="6">
    <location>
        <position position="390"/>
    </location>
    <ligand>
        <name>alpha-maltose 1-phosphate</name>
        <dbReference type="ChEBI" id="CHEBI:63576"/>
    </ligand>
</feature>
<evidence type="ECO:0000256" key="1">
    <source>
        <dbReference type="ARBA" id="ARBA00011738"/>
    </source>
</evidence>
<evidence type="ECO:0000256" key="5">
    <source>
        <dbReference type="ARBA" id="ARBA00048735"/>
    </source>
</evidence>
<dbReference type="Proteomes" id="UP000326711">
    <property type="component" value="Chromosome"/>
</dbReference>
<keyword evidence="9" id="KW-1185">Reference proteome</keyword>
<dbReference type="GO" id="GO:0004553">
    <property type="term" value="F:hydrolase activity, hydrolyzing O-glycosyl compounds"/>
    <property type="evidence" value="ECO:0007669"/>
    <property type="project" value="InterPro"/>
</dbReference>
<keyword evidence="2 6" id="KW-0328">Glycosyltransferase</keyword>
<feature type="domain" description="Glycosyl hydrolase family 13 catalytic" evidence="7">
    <location>
        <begin position="203"/>
        <end position="538"/>
    </location>
</feature>
<dbReference type="Gene3D" id="2.60.40.1180">
    <property type="entry name" value="Golgi alpha-mannosidase II"/>
    <property type="match status" value="1"/>
</dbReference>
<dbReference type="HAMAP" id="MF_02124">
    <property type="entry name" value="GlgE"/>
    <property type="match status" value="1"/>
</dbReference>
<feature type="site" description="Transition state stabilizer" evidence="6">
    <location>
        <position position="474"/>
    </location>
</feature>
<dbReference type="InterPro" id="IPR006047">
    <property type="entry name" value="GH13_cat_dom"/>
</dbReference>
<name>A0A5J6Z6Z2_9CORY</name>
<evidence type="ECO:0000256" key="4">
    <source>
        <dbReference type="ARBA" id="ARBA00023277"/>
    </source>
</evidence>
<evidence type="ECO:0000256" key="3">
    <source>
        <dbReference type="ARBA" id="ARBA00022679"/>
    </source>
</evidence>
<keyword evidence="4 6" id="KW-0119">Carbohydrate metabolism</keyword>
<evidence type="ECO:0000313" key="9">
    <source>
        <dbReference type="Proteomes" id="UP000326711"/>
    </source>
</evidence>
<protein>
    <recommendedName>
        <fullName evidence="6">Alpha-1,4-glucan:maltose-1-phosphate maltosyltransferase</fullName>
        <shortName evidence="6">GMPMT</shortName>
        <ecNumber evidence="6">2.4.99.16</ecNumber>
    </recommendedName>
    <alternativeName>
        <fullName evidence="6">(1-&gt;4)-alpha-D-glucan:maltose-1-phosphate alpha-D-maltosyltransferase</fullName>
    </alternativeName>
</protein>
<sequence length="692" mass="76952">MIGRLGIDNVSPIIALGQVPAKAIVGQVFPVSATVWREGHDAISATLVVRRPSGSEGGRAKITMTAEEGERANPDLRHALFVPDVPGLWTFRVDAWSDPMATWFNAINKKVAAGQGAEMLANDLEVGAKLFNRAEEKVSRSHTKTMRKVAEALRDESLPLEDRIAPAFTAEVKEALERRPLRDLLTRGQEFEVLVEPLESGYGAWYEFFPRSTGGVDANGVPVHGTFATAEKDLPRIAAMGFDTIYLPPIHPIGTINRKGKNNTLTPTKEDVGSPWAIGSAEGGHEAVHPELGTVEDFEHFVEEAGNNGLRVALDLALQCAPDHPWATSHPEWFTVLPDGTIAYAENPPKKYQDIYPLNFDNDPDGLYHEVLKVVRLWVGRGVRVFRVDNPHTKPTNFWHWLIKEVHRTDPDVIFLAEAFTRPPRLYGLAKAGFTQSYSYFTWKTSKEDLEEFATDVASGADVFRPNLFVNTPDILHESLQTGGRAMFAIRAALAATMAPLWGVYSGFELYEHQPVHEGSEEYLNSEKYELRPRDFAAAAANGDSLEPWITALNTWRKANPALQQQRNLHIHETNNENLLAYSRVDAVTGNAILVVVNLDSKNVQEGQVTVDLEAVGLAPRAGFEDDLGIQEHYEVLDLPTNQIFNWSTENYVRLDPDFQVAHILRLPDVPEQRRAPVAYRGGDAEEFDPRG</sequence>
<dbReference type="SUPFAM" id="SSF51445">
    <property type="entry name" value="(Trans)glycosidases"/>
    <property type="match status" value="1"/>
</dbReference>
<accession>A0A5J6Z6Z2</accession>
<dbReference type="PANTHER" id="PTHR47786">
    <property type="entry name" value="ALPHA-1,4-GLUCAN:MALTOSE-1-PHOSPHATE MALTOSYLTRANSFERASE"/>
    <property type="match status" value="1"/>
</dbReference>
<dbReference type="Pfam" id="PF11896">
    <property type="entry name" value="GlgE_dom_N_S"/>
    <property type="match status" value="1"/>
</dbReference>
<gene>
    <name evidence="6 8" type="primary">glgE</name>
    <name evidence="8" type="ORF">CUROG_06690</name>
</gene>
<dbReference type="InterPro" id="IPR013783">
    <property type="entry name" value="Ig-like_fold"/>
</dbReference>
<dbReference type="CDD" id="cd11344">
    <property type="entry name" value="AmyAc_GlgE_like"/>
    <property type="match status" value="1"/>
</dbReference>
<dbReference type="OrthoDB" id="9805159at2"/>
<dbReference type="EC" id="2.4.99.16" evidence="6"/>
<dbReference type="InterPro" id="IPR026585">
    <property type="entry name" value="GlgE"/>
</dbReference>
<evidence type="ECO:0000256" key="6">
    <source>
        <dbReference type="HAMAP-Rule" id="MF_02124"/>
    </source>
</evidence>
<evidence type="ECO:0000256" key="2">
    <source>
        <dbReference type="ARBA" id="ARBA00022676"/>
    </source>
</evidence>
<dbReference type="AlphaFoldDB" id="A0A5J6Z6Z2"/>
<feature type="active site" description="Nucleophile" evidence="6">
    <location>
        <position position="389"/>
    </location>
</feature>
<keyword evidence="3 6" id="KW-0808">Transferase</keyword>
<dbReference type="GO" id="GO:0030979">
    <property type="term" value="P:alpha-glucan biosynthetic process"/>
    <property type="evidence" value="ECO:0007669"/>
    <property type="project" value="UniProtKB-UniRule"/>
</dbReference>
<dbReference type="EMBL" id="CP045032">
    <property type="protein sequence ID" value="QFQ02694.1"/>
    <property type="molecule type" value="Genomic_DNA"/>
</dbReference>
<evidence type="ECO:0000313" key="8">
    <source>
        <dbReference type="EMBL" id="QFQ02694.1"/>
    </source>
</evidence>
<dbReference type="Gene3D" id="1.20.58.80">
    <property type="entry name" value="Phosphotransferase system, lactose/cellobiose-type IIA subunit"/>
    <property type="match status" value="1"/>
</dbReference>
<feature type="binding site" evidence="6">
    <location>
        <position position="259"/>
    </location>
    <ligand>
        <name>alpha-maltose 1-phosphate</name>
        <dbReference type="ChEBI" id="CHEBI:63576"/>
    </ligand>
</feature>
<dbReference type="Pfam" id="PF21702">
    <property type="entry name" value="GLGE_C"/>
    <property type="match status" value="1"/>
</dbReference>
<dbReference type="Gene3D" id="3.20.20.80">
    <property type="entry name" value="Glycosidases"/>
    <property type="match status" value="1"/>
</dbReference>
<dbReference type="Gene3D" id="2.60.40.10">
    <property type="entry name" value="Immunoglobulins"/>
    <property type="match status" value="1"/>
</dbReference>
<comment type="function">
    <text evidence="6">Maltosyltransferase that uses maltose 1-phosphate (M1P) as the sugar donor to elongate linear or branched alpha-(1-&gt;4)-glucans. Is involved in a branched alpha-glucan biosynthetic pathway from trehalose, together with TreS, Mak and GlgB.</text>
</comment>
<comment type="catalytic activity">
    <reaction evidence="5 6">
        <text>alpha-maltose 1-phosphate + [(1-&gt;4)-alpha-D-glucosyl](n) = [(1-&gt;4)-alpha-D-glucosyl](n+2) + phosphate</text>
        <dbReference type="Rhea" id="RHEA:42692"/>
        <dbReference type="Rhea" id="RHEA-COMP:9584"/>
        <dbReference type="Rhea" id="RHEA-COMP:10183"/>
        <dbReference type="ChEBI" id="CHEBI:15444"/>
        <dbReference type="ChEBI" id="CHEBI:43474"/>
        <dbReference type="ChEBI" id="CHEBI:63576"/>
        <dbReference type="EC" id="2.4.99.16"/>
    </reaction>
</comment>
<feature type="binding site" evidence="6">
    <location>
        <begin position="528"/>
        <end position="529"/>
    </location>
    <ligand>
        <name>alpha-maltose 1-phosphate</name>
        <dbReference type="ChEBI" id="CHEBI:63576"/>
    </ligand>
</feature>
<dbReference type="KEGG" id="cuo:CUROG_06690"/>
<dbReference type="GO" id="GO:0016758">
    <property type="term" value="F:hexosyltransferase activity"/>
    <property type="evidence" value="ECO:0007669"/>
    <property type="project" value="UniProtKB-UniRule"/>
</dbReference>
<feature type="binding site" evidence="6">
    <location>
        <position position="354"/>
    </location>
    <ligand>
        <name>alpha-maltose 1-phosphate</name>
        <dbReference type="ChEBI" id="CHEBI:63576"/>
    </ligand>
</feature>
<dbReference type="InterPro" id="IPR049171">
    <property type="entry name" value="GLGE_C"/>
</dbReference>
<feature type="active site" description="Proton donor" evidence="6">
    <location>
        <position position="418"/>
    </location>
</feature>
<dbReference type="RefSeq" id="WP_151903029.1">
    <property type="nucleotide sequence ID" value="NZ_CP045032.1"/>
</dbReference>
<reference evidence="9" key="1">
    <citation type="submission" date="2019-10" db="EMBL/GenBank/DDBJ databases">
        <title>Complete genome sequence of Corynebacterium urogenitalis DSM 108747, isolated from the genital tract of a cow.</title>
        <authorList>
            <person name="Ruckert C."/>
            <person name="Ballas P."/>
            <person name="Wagener K."/>
            <person name="Drillich M."/>
            <person name="Kaempfer P."/>
            <person name="Busse H.-J."/>
            <person name="Ehling-Schulz M."/>
        </authorList>
    </citation>
    <scope>NUCLEOTIDE SEQUENCE [LARGE SCALE GENOMIC DNA]</scope>
    <source>
        <strain evidence="9">LMM 1652</strain>
    </source>
</reference>
<comment type="similarity">
    <text evidence="6">Belongs to the glycosyl hydrolase 13 family. GlgE subfamily.</text>
</comment>
<feature type="binding site" evidence="6">
    <location>
        <position position="319"/>
    </location>
    <ligand>
        <name>alpha-maltose 1-phosphate</name>
        <dbReference type="ChEBI" id="CHEBI:63576"/>
    </ligand>
</feature>
<dbReference type="InterPro" id="IPR017853">
    <property type="entry name" value="GH"/>
</dbReference>
<dbReference type="InterPro" id="IPR013780">
    <property type="entry name" value="Glyco_hydro_b"/>
</dbReference>
<dbReference type="SMART" id="SM00642">
    <property type="entry name" value="Aamy"/>
    <property type="match status" value="1"/>
</dbReference>
<dbReference type="PANTHER" id="PTHR47786:SF2">
    <property type="entry name" value="GLYCOSYL HYDROLASE FAMILY 13 CATALYTIC DOMAIN-CONTAINING PROTEIN"/>
    <property type="match status" value="1"/>
</dbReference>
<evidence type="ECO:0000259" key="7">
    <source>
        <dbReference type="SMART" id="SM00642"/>
    </source>
</evidence>
<organism evidence="8 9">
    <name type="scientific">Corynebacterium urogenitale</name>
    <dbReference type="NCBI Taxonomy" id="2487892"/>
    <lineage>
        <taxon>Bacteria</taxon>
        <taxon>Bacillati</taxon>
        <taxon>Actinomycetota</taxon>
        <taxon>Actinomycetes</taxon>
        <taxon>Mycobacteriales</taxon>
        <taxon>Corynebacteriaceae</taxon>
        <taxon>Corynebacterium</taxon>
    </lineage>
</organism>
<comment type="subunit">
    <text evidence="1 6">Homodimer.</text>
</comment>